<dbReference type="InterPro" id="IPR004358">
    <property type="entry name" value="Sig_transdc_His_kin-like_C"/>
</dbReference>
<feature type="transmembrane region" description="Helical" evidence="7">
    <location>
        <begin position="12"/>
        <end position="29"/>
    </location>
</feature>
<keyword evidence="11" id="KW-1185">Reference proteome</keyword>
<dbReference type="RefSeq" id="WP_338002961.1">
    <property type="nucleotide sequence ID" value="NZ_JAOPKA010000003.1"/>
</dbReference>
<dbReference type="Proteomes" id="UP001321018">
    <property type="component" value="Unassembled WGS sequence"/>
</dbReference>
<keyword evidence="6" id="KW-0067">ATP-binding</keyword>
<dbReference type="EMBL" id="JAOPKA010000003">
    <property type="protein sequence ID" value="MCU4741130.1"/>
    <property type="molecule type" value="Genomic_DNA"/>
</dbReference>
<comment type="catalytic activity">
    <reaction evidence="1">
        <text>ATP + protein L-histidine = ADP + protein N-phospho-L-histidine.</text>
        <dbReference type="EC" id="2.7.13.3"/>
    </reaction>
</comment>
<evidence type="ECO:0000313" key="12">
    <source>
        <dbReference type="Proteomes" id="UP001321018"/>
    </source>
</evidence>
<keyword evidence="5 9" id="KW-0418">Kinase</keyword>
<protein>
    <recommendedName>
        <fullName evidence="2">histidine kinase</fullName>
        <ecNumber evidence="2">2.7.13.3</ecNumber>
    </recommendedName>
</protein>
<dbReference type="EMBL" id="JAOPKB010000002">
    <property type="protein sequence ID" value="MCU4972428.1"/>
    <property type="molecule type" value="Genomic_DNA"/>
</dbReference>
<dbReference type="InterPro" id="IPR036890">
    <property type="entry name" value="HATPase_C_sf"/>
</dbReference>
<proteinExistence type="predicted"/>
<dbReference type="EC" id="2.7.13.3" evidence="2"/>
<evidence type="ECO:0000313" key="11">
    <source>
        <dbReference type="Proteomes" id="UP001320972"/>
    </source>
</evidence>
<evidence type="ECO:0000256" key="4">
    <source>
        <dbReference type="ARBA" id="ARBA00022741"/>
    </source>
</evidence>
<organism evidence="9 12">
    <name type="scientific">Natronoglomus mannanivorans</name>
    <dbReference type="NCBI Taxonomy" id="2979990"/>
    <lineage>
        <taxon>Archaea</taxon>
        <taxon>Methanobacteriati</taxon>
        <taxon>Methanobacteriota</taxon>
        <taxon>Stenosarchaea group</taxon>
        <taxon>Halobacteria</taxon>
        <taxon>Halobacteriales</taxon>
        <taxon>Natrialbaceae</taxon>
        <taxon>Natronoglomus</taxon>
    </lineage>
</organism>
<evidence type="ECO:0000256" key="6">
    <source>
        <dbReference type="ARBA" id="ARBA00022840"/>
    </source>
</evidence>
<gene>
    <name evidence="10" type="ORF">OB955_06715</name>
    <name evidence="9" type="ORF">OB960_06925</name>
</gene>
<dbReference type="PROSITE" id="PS50109">
    <property type="entry name" value="HIS_KIN"/>
    <property type="match status" value="1"/>
</dbReference>
<dbReference type="InterPro" id="IPR005467">
    <property type="entry name" value="His_kinase_dom"/>
</dbReference>
<evidence type="ECO:0000256" key="1">
    <source>
        <dbReference type="ARBA" id="ARBA00000085"/>
    </source>
</evidence>
<feature type="domain" description="Histidine kinase" evidence="8">
    <location>
        <begin position="94"/>
        <end position="296"/>
    </location>
</feature>
<evidence type="ECO:0000256" key="3">
    <source>
        <dbReference type="ARBA" id="ARBA00022679"/>
    </source>
</evidence>
<keyword evidence="4" id="KW-0547">Nucleotide-binding</keyword>
<dbReference type="InterPro" id="IPR003594">
    <property type="entry name" value="HATPase_dom"/>
</dbReference>
<dbReference type="Gene3D" id="3.30.565.10">
    <property type="entry name" value="Histidine kinase-like ATPase, C-terminal domain"/>
    <property type="match status" value="1"/>
</dbReference>
<accession>A0AAP2YYH1</accession>
<feature type="transmembrane region" description="Helical" evidence="7">
    <location>
        <begin position="49"/>
        <end position="67"/>
    </location>
</feature>
<dbReference type="PANTHER" id="PTHR44936:SF10">
    <property type="entry name" value="SENSOR PROTEIN RSTB"/>
    <property type="match status" value="1"/>
</dbReference>
<dbReference type="SMART" id="SM00387">
    <property type="entry name" value="HATPase_c"/>
    <property type="match status" value="1"/>
</dbReference>
<comment type="caution">
    <text evidence="9">The sequence shown here is derived from an EMBL/GenBank/DDBJ whole genome shotgun (WGS) entry which is preliminary data.</text>
</comment>
<evidence type="ECO:0000313" key="9">
    <source>
        <dbReference type="EMBL" id="MCU4741130.1"/>
    </source>
</evidence>
<evidence type="ECO:0000256" key="7">
    <source>
        <dbReference type="SAM" id="Phobius"/>
    </source>
</evidence>
<dbReference type="Pfam" id="PF02518">
    <property type="entry name" value="HATPase_c"/>
    <property type="match status" value="1"/>
</dbReference>
<keyword evidence="7" id="KW-0472">Membrane</keyword>
<dbReference type="PANTHER" id="PTHR44936">
    <property type="entry name" value="SENSOR PROTEIN CREC"/>
    <property type="match status" value="1"/>
</dbReference>
<name>A0AAP2YYH1_9EURY</name>
<dbReference type="SUPFAM" id="SSF55874">
    <property type="entry name" value="ATPase domain of HSP90 chaperone/DNA topoisomerase II/histidine kinase"/>
    <property type="match status" value="1"/>
</dbReference>
<reference evidence="9 11" key="1">
    <citation type="submission" date="2022-09" db="EMBL/GenBank/DDBJ databases">
        <title>Enrichment on poylsaccharides allowed isolation of novel metabolic and taxonomic groups of Haloarchaea.</title>
        <authorList>
            <person name="Sorokin D.Y."/>
            <person name="Elcheninov A.G."/>
            <person name="Khizhniak T.V."/>
            <person name="Kolganova T.V."/>
            <person name="Kublanov I.V."/>
        </authorList>
    </citation>
    <scope>NUCLEOTIDE SEQUENCE</scope>
    <source>
        <strain evidence="10 11">AArc-m2/3/4</strain>
        <strain evidence="9">AArc-xg1-1</strain>
    </source>
</reference>
<evidence type="ECO:0000259" key="8">
    <source>
        <dbReference type="PROSITE" id="PS50109"/>
    </source>
</evidence>
<dbReference type="GO" id="GO:0004673">
    <property type="term" value="F:protein histidine kinase activity"/>
    <property type="evidence" value="ECO:0007669"/>
    <property type="project" value="UniProtKB-EC"/>
</dbReference>
<keyword evidence="7" id="KW-1133">Transmembrane helix</keyword>
<keyword evidence="7" id="KW-0812">Transmembrane</keyword>
<evidence type="ECO:0000256" key="5">
    <source>
        <dbReference type="ARBA" id="ARBA00022777"/>
    </source>
</evidence>
<sequence>MLGFDRSFRLTPATIAICYFVLSSTWILFSDRLAVTLIDDPSRVAWVQTAKGWFFVAVSALLLYVLVSRSQRELEQSNERLDAVVQQTSVLHRVLRHNLRNTCNVIRGTTERLQSGDDVDDAELLAIVADETDSLVELSEKTSQLRTLVLDERDHTAEIDLVSVVEASVDEARETTPGVEFRTELPRHASVEVHPRFALVVDELLENSLEHNAHDELRIDVSVRTVDGATVLEVVDTGGGLPEIEQDVLELNVERPMLHSEGLGLWIVRTIVTASGGEFRMVDNDPRGTVARVSVP</sequence>
<keyword evidence="3" id="KW-0808">Transferase</keyword>
<evidence type="ECO:0000256" key="2">
    <source>
        <dbReference type="ARBA" id="ARBA00012438"/>
    </source>
</evidence>
<dbReference type="PRINTS" id="PR00344">
    <property type="entry name" value="BCTRLSENSOR"/>
</dbReference>
<evidence type="ECO:0000313" key="10">
    <source>
        <dbReference type="EMBL" id="MCU4972428.1"/>
    </source>
</evidence>
<dbReference type="GO" id="GO:0005524">
    <property type="term" value="F:ATP binding"/>
    <property type="evidence" value="ECO:0007669"/>
    <property type="project" value="UniProtKB-KW"/>
</dbReference>
<dbReference type="InterPro" id="IPR050980">
    <property type="entry name" value="2C_sensor_his_kinase"/>
</dbReference>
<dbReference type="Proteomes" id="UP001320972">
    <property type="component" value="Unassembled WGS sequence"/>
</dbReference>
<dbReference type="AlphaFoldDB" id="A0AAP2YYH1"/>